<dbReference type="EMBL" id="CP129013">
    <property type="protein sequence ID" value="WLR41341.1"/>
    <property type="molecule type" value="Genomic_DNA"/>
</dbReference>
<accession>A0ABY9JUI6</accession>
<organism evidence="1 2">
    <name type="scientific">Bacillus carboniphilus</name>
    <dbReference type="NCBI Taxonomy" id="86663"/>
    <lineage>
        <taxon>Bacteria</taxon>
        <taxon>Bacillati</taxon>
        <taxon>Bacillota</taxon>
        <taxon>Bacilli</taxon>
        <taxon>Bacillales</taxon>
        <taxon>Bacillaceae</taxon>
        <taxon>Bacillus</taxon>
    </lineage>
</organism>
<sequence>MTFEKQKIDVTDRIIGKFTGNQIELYMEGEPIGQIPQSENSPLNLKNGFEYHNSRFYQFADVTVQPDQKFVDCDEENGWC</sequence>
<gene>
    <name evidence="1" type="ORF">LC087_10455</name>
</gene>
<protein>
    <submittedName>
        <fullName evidence="1">YusG family protein</fullName>
    </submittedName>
</protein>
<dbReference type="InterPro" id="IPR020140">
    <property type="entry name" value="Uncharacterised_YusG"/>
</dbReference>
<dbReference type="Proteomes" id="UP001197974">
    <property type="component" value="Chromosome"/>
</dbReference>
<reference evidence="1 2" key="1">
    <citation type="submission" date="2023-06" db="EMBL/GenBank/DDBJ databases">
        <title>Five Gram-positive bacteria isolated from mangrove sediments in Shenzhen, Guangdong, China.</title>
        <authorList>
            <person name="Yu S."/>
            <person name="Zheng W."/>
            <person name="Huang Y."/>
        </authorList>
    </citation>
    <scope>NUCLEOTIDE SEQUENCE [LARGE SCALE GENOMIC DNA]</scope>
    <source>
        <strain evidence="1 2">SaN35-3</strain>
    </source>
</reference>
<dbReference type="RefSeq" id="WP_226541099.1">
    <property type="nucleotide sequence ID" value="NZ_CP129013.1"/>
</dbReference>
<dbReference type="Pfam" id="PF10830">
    <property type="entry name" value="DUF2553"/>
    <property type="match status" value="1"/>
</dbReference>
<evidence type="ECO:0000313" key="1">
    <source>
        <dbReference type="EMBL" id="WLR41341.1"/>
    </source>
</evidence>
<proteinExistence type="predicted"/>
<keyword evidence="2" id="KW-1185">Reference proteome</keyword>
<name>A0ABY9JUI6_9BACI</name>
<evidence type="ECO:0000313" key="2">
    <source>
        <dbReference type="Proteomes" id="UP001197974"/>
    </source>
</evidence>